<dbReference type="EMBL" id="JAVGXC010000026">
    <property type="protein sequence ID" value="MDR0191591.1"/>
    <property type="molecule type" value="Genomic_DNA"/>
</dbReference>
<feature type="region of interest" description="Disordered" evidence="1">
    <location>
        <begin position="166"/>
        <end position="198"/>
    </location>
</feature>
<dbReference type="RefSeq" id="WP_309255421.1">
    <property type="nucleotide sequence ID" value="NZ_JAVGXC010000026.1"/>
</dbReference>
<organism evidence="2 3">
    <name type="scientific">Pseudomonas yamanorum</name>
    <dbReference type="NCBI Taxonomy" id="515393"/>
    <lineage>
        <taxon>Bacteria</taxon>
        <taxon>Pseudomonadati</taxon>
        <taxon>Pseudomonadota</taxon>
        <taxon>Gammaproteobacteria</taxon>
        <taxon>Pseudomonadales</taxon>
        <taxon>Pseudomonadaceae</taxon>
        <taxon>Pseudomonas</taxon>
    </lineage>
</organism>
<keyword evidence="3" id="KW-1185">Reference proteome</keyword>
<protein>
    <submittedName>
        <fullName evidence="2">Adhesin</fullName>
    </submittedName>
</protein>
<feature type="compositionally biased region" description="Pro residues" evidence="1">
    <location>
        <begin position="242"/>
        <end position="256"/>
    </location>
</feature>
<feature type="region of interest" description="Disordered" evidence="1">
    <location>
        <begin position="91"/>
        <end position="113"/>
    </location>
</feature>
<reference evidence="2 3" key="1">
    <citation type="journal article" date="2023" name="Microbiol. Resour. Announc.">
        <title>Whole-genome sequence of Pseudomonas yamanorum OLsAu1 isolated from the edible ectomycorrhizal mushroom Lactarius sp. section Deliciosi.</title>
        <authorList>
            <person name="Ramirez-Mendoza R."/>
            <person name="Angeles-Argaiz R.E."/>
            <person name="Hernandez-Oaxaca D."/>
            <person name="Aguirre-Beltran L."/>
            <person name="Almaraz-Suarez J."/>
            <person name="Perez-Moreno J."/>
        </authorList>
    </citation>
    <scope>NUCLEOTIDE SEQUENCE [LARGE SCALE GENOMIC DNA]</scope>
    <source>
        <strain evidence="2 3">OLsAu1</strain>
    </source>
</reference>
<feature type="compositionally biased region" description="Pro residues" evidence="1">
    <location>
        <begin position="266"/>
        <end position="307"/>
    </location>
</feature>
<proteinExistence type="predicted"/>
<gene>
    <name evidence="2" type="ORF">RCO22_21810</name>
</gene>
<feature type="region of interest" description="Disordered" evidence="1">
    <location>
        <begin position="241"/>
        <end position="348"/>
    </location>
</feature>
<feature type="compositionally biased region" description="Basic and acidic residues" evidence="1">
    <location>
        <begin position="319"/>
        <end position="340"/>
    </location>
</feature>
<evidence type="ECO:0000313" key="3">
    <source>
        <dbReference type="Proteomes" id="UP001224477"/>
    </source>
</evidence>
<feature type="compositionally biased region" description="Polar residues" evidence="1">
    <location>
        <begin position="175"/>
        <end position="198"/>
    </location>
</feature>
<sequence length="348" mass="37234">MSHFSVNNFSRLNNDFNQQSTELPASVDKIAGEKPAPVAGTLLKNNPAVGSDGTVTLNKDALEKLFEMFEYAFKAIRNMLSGQGGMPRLIPDAGPQPKPEREGDAQVKDKAGSHATVLNTTLKDKAGTQPEVLNTALKDKAGTQPEVLKTVLKDKAGTQPEVLKTVLKDKAGTNPEVSTQKDTPANNPAVPNSTLTVTPKPQTLTEFRLREPALPKDVQVNNRSNSDVNVTVQVMNCHCPHPDVPNPRAPVPPKPNAPTVLVSPKPDAPVSPKPDAPISPNPDAPVPPTPGALVPPSPDAPILPTPDTPTSDVTAPGPAKDDFLLETTGRRRVYDNDWRSHPGRRMSR</sequence>
<evidence type="ECO:0000313" key="2">
    <source>
        <dbReference type="EMBL" id="MDR0191591.1"/>
    </source>
</evidence>
<feature type="compositionally biased region" description="Basic and acidic residues" evidence="1">
    <location>
        <begin position="98"/>
        <end position="112"/>
    </location>
</feature>
<dbReference type="Proteomes" id="UP001224477">
    <property type="component" value="Unassembled WGS sequence"/>
</dbReference>
<comment type="caution">
    <text evidence="2">The sequence shown here is derived from an EMBL/GenBank/DDBJ whole genome shotgun (WGS) entry which is preliminary data.</text>
</comment>
<accession>A0ABU1CWD0</accession>
<evidence type="ECO:0000256" key="1">
    <source>
        <dbReference type="SAM" id="MobiDB-lite"/>
    </source>
</evidence>
<name>A0ABU1CWD0_9PSED</name>